<dbReference type="SMART" id="SM00857">
    <property type="entry name" value="Resolvase"/>
    <property type="match status" value="1"/>
</dbReference>
<dbReference type="EMBL" id="VSSQ01088501">
    <property type="protein sequence ID" value="MPN35110.1"/>
    <property type="molecule type" value="Genomic_DNA"/>
</dbReference>
<dbReference type="SUPFAM" id="SSF53041">
    <property type="entry name" value="Resolvase-like"/>
    <property type="match status" value="1"/>
</dbReference>
<dbReference type="InterPro" id="IPR050639">
    <property type="entry name" value="SSR_resolvase"/>
</dbReference>
<dbReference type="GO" id="GO:0000150">
    <property type="term" value="F:DNA strand exchange activity"/>
    <property type="evidence" value="ECO:0007669"/>
    <property type="project" value="InterPro"/>
</dbReference>
<protein>
    <recommendedName>
        <fullName evidence="1">Resolvase/invertase-type recombinase catalytic domain-containing protein</fullName>
    </recommendedName>
</protein>
<dbReference type="InterPro" id="IPR006119">
    <property type="entry name" value="Resolv_N"/>
</dbReference>
<organism evidence="2">
    <name type="scientific">bioreactor metagenome</name>
    <dbReference type="NCBI Taxonomy" id="1076179"/>
    <lineage>
        <taxon>unclassified sequences</taxon>
        <taxon>metagenomes</taxon>
        <taxon>ecological metagenomes</taxon>
    </lineage>
</organism>
<feature type="domain" description="Resolvase/invertase-type recombinase catalytic" evidence="1">
    <location>
        <begin position="4"/>
        <end position="149"/>
    </location>
</feature>
<reference evidence="2" key="1">
    <citation type="submission" date="2019-08" db="EMBL/GenBank/DDBJ databases">
        <authorList>
            <person name="Kucharzyk K."/>
            <person name="Murdoch R.W."/>
            <person name="Higgins S."/>
            <person name="Loffler F."/>
        </authorList>
    </citation>
    <scope>NUCLEOTIDE SEQUENCE</scope>
</reference>
<dbReference type="CDD" id="cd03768">
    <property type="entry name" value="SR_ResInv"/>
    <property type="match status" value="1"/>
</dbReference>
<evidence type="ECO:0000259" key="1">
    <source>
        <dbReference type="PROSITE" id="PS51736"/>
    </source>
</evidence>
<dbReference type="Pfam" id="PF00239">
    <property type="entry name" value="Resolvase"/>
    <property type="match status" value="1"/>
</dbReference>
<dbReference type="PROSITE" id="PS51736">
    <property type="entry name" value="RECOMBINASES_3"/>
    <property type="match status" value="1"/>
</dbReference>
<name>A0A645H8U2_9ZZZZ</name>
<gene>
    <name evidence="2" type="ORF">SDC9_182605</name>
</gene>
<dbReference type="GO" id="GO:0003677">
    <property type="term" value="F:DNA binding"/>
    <property type="evidence" value="ECO:0007669"/>
    <property type="project" value="InterPro"/>
</dbReference>
<accession>A0A645H8U2</accession>
<dbReference type="PANTHER" id="PTHR30461">
    <property type="entry name" value="DNA-INVERTASE FROM LAMBDOID PROPHAGE"/>
    <property type="match status" value="1"/>
</dbReference>
<dbReference type="Gene3D" id="3.40.50.1390">
    <property type="entry name" value="Resolvase, N-terminal catalytic domain"/>
    <property type="match status" value="1"/>
</dbReference>
<dbReference type="AlphaFoldDB" id="A0A645H8U2"/>
<proteinExistence type="predicted"/>
<dbReference type="InterPro" id="IPR036162">
    <property type="entry name" value="Resolvase-like_N_sf"/>
</dbReference>
<evidence type="ECO:0000313" key="2">
    <source>
        <dbReference type="EMBL" id="MPN35110.1"/>
    </source>
</evidence>
<sequence length="205" mass="24239">MGVRNYYYGRVSSKEQNEFRLLDAINNLDIDPRDIYIDKASGKDFNRPEWNALKRSIRKGDILFVKSIDRLGRNKTLILEQWKWLIDNGIEIVILDMPILDTRKYKELNGIGELITDLVLQILAWLAEEERINIKQRQAEGIHSAKTRNVVFGRPKICVGDEFKELYIQWKDKKITSKEFMKKLNIKPNTFYRRIAEYESREVTA</sequence>
<comment type="caution">
    <text evidence="2">The sequence shown here is derived from an EMBL/GenBank/DDBJ whole genome shotgun (WGS) entry which is preliminary data.</text>
</comment>
<dbReference type="PANTHER" id="PTHR30461:SF26">
    <property type="entry name" value="RESOLVASE HOMOLOG YNEB"/>
    <property type="match status" value="1"/>
</dbReference>